<organism evidence="2 3">
    <name type="scientific">Stentor coeruleus</name>
    <dbReference type="NCBI Taxonomy" id="5963"/>
    <lineage>
        <taxon>Eukaryota</taxon>
        <taxon>Sar</taxon>
        <taxon>Alveolata</taxon>
        <taxon>Ciliophora</taxon>
        <taxon>Postciliodesmatophora</taxon>
        <taxon>Heterotrichea</taxon>
        <taxon>Heterotrichida</taxon>
        <taxon>Stentoridae</taxon>
        <taxon>Stentor</taxon>
    </lineage>
</organism>
<protein>
    <submittedName>
        <fullName evidence="2">Uncharacterized protein</fullName>
    </submittedName>
</protein>
<dbReference type="Proteomes" id="UP000187209">
    <property type="component" value="Unassembled WGS sequence"/>
</dbReference>
<evidence type="ECO:0000313" key="3">
    <source>
        <dbReference type="Proteomes" id="UP000187209"/>
    </source>
</evidence>
<gene>
    <name evidence="2" type="ORF">SteCoe_8602</name>
</gene>
<dbReference type="AlphaFoldDB" id="A0A1R2CJU2"/>
<dbReference type="OrthoDB" id="10489418at2759"/>
<proteinExistence type="predicted"/>
<accession>A0A1R2CJU2</accession>
<comment type="caution">
    <text evidence="2">The sequence shown here is derived from an EMBL/GenBank/DDBJ whole genome shotgun (WGS) entry which is preliminary data.</text>
</comment>
<reference evidence="2 3" key="1">
    <citation type="submission" date="2016-11" db="EMBL/GenBank/DDBJ databases">
        <title>The macronuclear genome of Stentor coeruleus: a giant cell with tiny introns.</title>
        <authorList>
            <person name="Slabodnick M."/>
            <person name="Ruby J.G."/>
            <person name="Reiff S.B."/>
            <person name="Swart E.C."/>
            <person name="Gosai S."/>
            <person name="Prabakaran S."/>
            <person name="Witkowska E."/>
            <person name="Larue G.E."/>
            <person name="Fisher S."/>
            <person name="Freeman R.M."/>
            <person name="Gunawardena J."/>
            <person name="Chu W."/>
            <person name="Stover N.A."/>
            <person name="Gregory B.D."/>
            <person name="Nowacki M."/>
            <person name="Derisi J."/>
            <person name="Roy S.W."/>
            <person name="Marshall W.F."/>
            <person name="Sood P."/>
        </authorList>
    </citation>
    <scope>NUCLEOTIDE SEQUENCE [LARGE SCALE GENOMIC DNA]</scope>
    <source>
        <strain evidence="2">WM001</strain>
    </source>
</reference>
<keyword evidence="3" id="KW-1185">Reference proteome</keyword>
<name>A0A1R2CJU2_9CILI</name>
<evidence type="ECO:0000313" key="2">
    <source>
        <dbReference type="EMBL" id="OMJ89304.1"/>
    </source>
</evidence>
<sequence length="93" mass="11272">MKKNDPKRRQKYHKYLVRQEREQLEKMDKKKEKREYKDALNGICSKLKLDEEIEIDMDGPKKIITKRAHNVAMKKKNRKLKKEPEPIDSMDMS</sequence>
<feature type="region of interest" description="Disordered" evidence="1">
    <location>
        <begin position="73"/>
        <end position="93"/>
    </location>
</feature>
<dbReference type="EMBL" id="MPUH01000129">
    <property type="protein sequence ID" value="OMJ89304.1"/>
    <property type="molecule type" value="Genomic_DNA"/>
</dbReference>
<evidence type="ECO:0000256" key="1">
    <source>
        <dbReference type="SAM" id="MobiDB-lite"/>
    </source>
</evidence>